<evidence type="ECO:0000313" key="12">
    <source>
        <dbReference type="Proteomes" id="UP001059295"/>
    </source>
</evidence>
<keyword evidence="4" id="KW-0812">Transmembrane</keyword>
<keyword evidence="7" id="KW-0998">Cell outer membrane</keyword>
<dbReference type="RefSeq" id="WP_019245530.1">
    <property type="nucleotide sequence ID" value="NZ_CAPH01000009.1"/>
</dbReference>
<dbReference type="Pfam" id="PF07715">
    <property type="entry name" value="Plug"/>
    <property type="match status" value="1"/>
</dbReference>
<keyword evidence="5" id="KW-0732">Signal</keyword>
<evidence type="ECO:0000256" key="3">
    <source>
        <dbReference type="ARBA" id="ARBA00022452"/>
    </source>
</evidence>
<gene>
    <name evidence="11" type="ORF">NQ491_10785</name>
</gene>
<feature type="domain" description="Outer membrane protein beta-barrel" evidence="10">
    <location>
        <begin position="322"/>
        <end position="716"/>
    </location>
</feature>
<evidence type="ECO:0000256" key="7">
    <source>
        <dbReference type="ARBA" id="ARBA00023237"/>
    </source>
</evidence>
<dbReference type="Gene3D" id="2.40.170.20">
    <property type="entry name" value="TonB-dependent receptor, beta-barrel domain"/>
    <property type="match status" value="1"/>
</dbReference>
<accession>A0ABY5V066</accession>
<dbReference type="InterPro" id="IPR039426">
    <property type="entry name" value="TonB-dep_rcpt-like"/>
</dbReference>
<reference evidence="11" key="1">
    <citation type="journal article" date="2022" name="Cell">
        <title>Design, construction, and in vivo augmentation of a complex gut microbiome.</title>
        <authorList>
            <person name="Cheng A.G."/>
            <person name="Ho P.Y."/>
            <person name="Aranda-Diaz A."/>
            <person name="Jain S."/>
            <person name="Yu F.B."/>
            <person name="Meng X."/>
            <person name="Wang M."/>
            <person name="Iakiviak M."/>
            <person name="Nagashima K."/>
            <person name="Zhao A."/>
            <person name="Murugkar P."/>
            <person name="Patil A."/>
            <person name="Atabakhsh K."/>
            <person name="Weakley A."/>
            <person name="Yan J."/>
            <person name="Brumbaugh A.R."/>
            <person name="Higginbottom S."/>
            <person name="Dimas A."/>
            <person name="Shiver A.L."/>
            <person name="Deutschbauer A."/>
            <person name="Neff N."/>
            <person name="Sonnenburg J.L."/>
            <person name="Huang K.C."/>
            <person name="Fischbach M.A."/>
        </authorList>
    </citation>
    <scope>NUCLEOTIDE SEQUENCE</scope>
    <source>
        <strain evidence="11">AP11</strain>
    </source>
</reference>
<dbReference type="Gene3D" id="2.170.130.10">
    <property type="entry name" value="TonB-dependent receptor, plug domain"/>
    <property type="match status" value="1"/>
</dbReference>
<keyword evidence="12" id="KW-1185">Reference proteome</keyword>
<keyword evidence="2" id="KW-0813">Transport</keyword>
<protein>
    <submittedName>
        <fullName evidence="11">Outer membrane beta-barrel protein</fullName>
    </submittedName>
</protein>
<keyword evidence="6" id="KW-0472">Membrane</keyword>
<dbReference type="EMBL" id="CP102294">
    <property type="protein sequence ID" value="UWN57114.1"/>
    <property type="molecule type" value="Genomic_DNA"/>
</dbReference>
<sequence length="742" mass="84526">MADSAGRIVFPGNVDFGKEFVKITAFGYKDIDITDGSPSEPLKVVFAPLSVRLDEFVVSVEQNTVQKSDRLVFNIAGTNLAKGNNIYEVLKFAPLVKEENRQLSIIGKESTLLYINGRKTNVPAESMNAYLRGIPAENIAKIEVITNPGTTLRDSGNTGIINIELKKNENDGVRGSLYVEDVQRKNNSQYGSLYLDMQKKNLNVTAGLYVNHSIQDAVNDTDYDYFNSGDKERLHENNNTRSLMTGGNVRADYRINPNHTVGMGFDAFHTEGKNRMLSDIYYGKLNSPSIDSVYYSDNRTDAPVSRYAVNLNYRGKMSENDWLTIDLDYLRNDRDNTVFNSYFLHNAEEQVLRSRFEQSGTDALNSYSGKIEYKHDFNAKHSLTAGFEGTRTDSESDFYYTSVVDDQYIPDTGKNNFFSYRETYIAGFLSYSWRINDKWSGIVGARLENVDARGNQKATGDKITRHDLNLIPSLSVMFAPNANHRLSYNLFSIAARPGYYSLNPFVFWLNPTTYKEFNPDLKTARMYSNGLTYTLKGAYTFLFSYMYVADCTNNFQIPVDGKYTKLKNLNYGDLHSFSLGFNWNKSLLNDYWYVKIAANGNYRRDKGHAESLVIDNSDFYYDASIFSNIVLSKKSNWSVTVNASYTGKMKLAYMEIDPKVRLSLGVKKIITQDWVINFGVNNLFLNRSTTEQTYDIYRFLTKAKYYSTEAFVNLSYSFGNKKSSGAQHRRNSSQETTLRLKE</sequence>
<dbReference type="SUPFAM" id="SSF56935">
    <property type="entry name" value="Porins"/>
    <property type="match status" value="1"/>
</dbReference>
<comment type="subcellular location">
    <subcellularLocation>
        <location evidence="1">Cell outer membrane</location>
        <topology evidence="1">Multi-pass membrane protein</topology>
    </subcellularLocation>
</comment>
<evidence type="ECO:0000256" key="8">
    <source>
        <dbReference type="SAM" id="MobiDB-lite"/>
    </source>
</evidence>
<dbReference type="PANTHER" id="PTHR30069">
    <property type="entry name" value="TONB-DEPENDENT OUTER MEMBRANE RECEPTOR"/>
    <property type="match status" value="1"/>
</dbReference>
<organism evidence="11 12">
    <name type="scientific">Alistipes ihumii AP11</name>
    <dbReference type="NCBI Taxonomy" id="1211813"/>
    <lineage>
        <taxon>Bacteria</taxon>
        <taxon>Pseudomonadati</taxon>
        <taxon>Bacteroidota</taxon>
        <taxon>Bacteroidia</taxon>
        <taxon>Bacteroidales</taxon>
        <taxon>Rikenellaceae</taxon>
        <taxon>Alistipes</taxon>
    </lineage>
</organism>
<keyword evidence="3" id="KW-1134">Transmembrane beta strand</keyword>
<evidence type="ECO:0000256" key="4">
    <source>
        <dbReference type="ARBA" id="ARBA00022692"/>
    </source>
</evidence>
<dbReference type="InterPro" id="IPR037066">
    <property type="entry name" value="Plug_dom_sf"/>
</dbReference>
<dbReference type="InterPro" id="IPR036942">
    <property type="entry name" value="Beta-barrel_TonB_sf"/>
</dbReference>
<feature type="compositionally biased region" description="Polar residues" evidence="8">
    <location>
        <begin position="733"/>
        <end position="742"/>
    </location>
</feature>
<evidence type="ECO:0000256" key="2">
    <source>
        <dbReference type="ARBA" id="ARBA00022448"/>
    </source>
</evidence>
<evidence type="ECO:0000313" key="11">
    <source>
        <dbReference type="EMBL" id="UWN57114.1"/>
    </source>
</evidence>
<dbReference type="Proteomes" id="UP001059295">
    <property type="component" value="Chromosome"/>
</dbReference>
<evidence type="ECO:0000256" key="6">
    <source>
        <dbReference type="ARBA" id="ARBA00023136"/>
    </source>
</evidence>
<dbReference type="InterPro" id="IPR041700">
    <property type="entry name" value="OMP_b-brl_3"/>
</dbReference>
<proteinExistence type="predicted"/>
<feature type="region of interest" description="Disordered" evidence="8">
    <location>
        <begin position="721"/>
        <end position="742"/>
    </location>
</feature>
<evidence type="ECO:0000259" key="10">
    <source>
        <dbReference type="Pfam" id="PF14905"/>
    </source>
</evidence>
<evidence type="ECO:0000259" key="9">
    <source>
        <dbReference type="Pfam" id="PF07715"/>
    </source>
</evidence>
<dbReference type="InterPro" id="IPR012910">
    <property type="entry name" value="Plug_dom"/>
</dbReference>
<feature type="domain" description="TonB-dependent receptor plug" evidence="9">
    <location>
        <begin position="84"/>
        <end position="159"/>
    </location>
</feature>
<name>A0ABY5V066_9BACT</name>
<evidence type="ECO:0000256" key="1">
    <source>
        <dbReference type="ARBA" id="ARBA00004571"/>
    </source>
</evidence>
<dbReference type="PANTHER" id="PTHR30069:SF29">
    <property type="entry name" value="HEMOGLOBIN AND HEMOGLOBIN-HAPTOGLOBIN-BINDING PROTEIN 1-RELATED"/>
    <property type="match status" value="1"/>
</dbReference>
<dbReference type="Pfam" id="PF14905">
    <property type="entry name" value="OMP_b-brl_3"/>
    <property type="match status" value="1"/>
</dbReference>
<dbReference type="GeneID" id="82892225"/>
<evidence type="ECO:0000256" key="5">
    <source>
        <dbReference type="ARBA" id="ARBA00022729"/>
    </source>
</evidence>